<keyword evidence="9" id="KW-0175">Coiled coil</keyword>
<dbReference type="InterPro" id="IPR003661">
    <property type="entry name" value="HisK_dim/P_dom"/>
</dbReference>
<proteinExistence type="predicted"/>
<gene>
    <name evidence="12" type="ORF">ACFOES_05655</name>
</gene>
<keyword evidence="5" id="KW-0547">Nucleotide-binding</keyword>
<keyword evidence="10" id="KW-0472">Membrane</keyword>
<dbReference type="InterPro" id="IPR003594">
    <property type="entry name" value="HATPase_dom"/>
</dbReference>
<evidence type="ECO:0000256" key="10">
    <source>
        <dbReference type="SAM" id="Phobius"/>
    </source>
</evidence>
<keyword evidence="13" id="KW-1185">Reference proteome</keyword>
<keyword evidence="7 12" id="KW-0067">ATP-binding</keyword>
<keyword evidence="10" id="KW-1133">Transmembrane helix</keyword>
<dbReference type="SUPFAM" id="SSF47384">
    <property type="entry name" value="Homodimeric domain of signal transducing histidine kinase"/>
    <property type="match status" value="1"/>
</dbReference>
<comment type="catalytic activity">
    <reaction evidence="1">
        <text>ATP + protein L-histidine = ADP + protein N-phospho-L-histidine.</text>
        <dbReference type="EC" id="2.7.13.3"/>
    </reaction>
</comment>
<comment type="caution">
    <text evidence="12">The sequence shown here is derived from an EMBL/GenBank/DDBJ whole genome shotgun (WGS) entry which is preliminary data.</text>
</comment>
<evidence type="ECO:0000256" key="3">
    <source>
        <dbReference type="ARBA" id="ARBA00022553"/>
    </source>
</evidence>
<dbReference type="InterPro" id="IPR017055">
    <property type="entry name" value="Sig_transdc_His_kinase_DctB"/>
</dbReference>
<dbReference type="EMBL" id="JBHRSK010000004">
    <property type="protein sequence ID" value="MFC2967571.1"/>
    <property type="molecule type" value="Genomic_DNA"/>
</dbReference>
<evidence type="ECO:0000256" key="6">
    <source>
        <dbReference type="ARBA" id="ARBA00022777"/>
    </source>
</evidence>
<accession>A0ABV7AF74</accession>
<dbReference type="InterPro" id="IPR005467">
    <property type="entry name" value="His_kinase_dom"/>
</dbReference>
<dbReference type="CDD" id="cd00082">
    <property type="entry name" value="HisKA"/>
    <property type="match status" value="1"/>
</dbReference>
<evidence type="ECO:0000256" key="5">
    <source>
        <dbReference type="ARBA" id="ARBA00022741"/>
    </source>
</evidence>
<evidence type="ECO:0000256" key="2">
    <source>
        <dbReference type="ARBA" id="ARBA00012438"/>
    </source>
</evidence>
<dbReference type="InterPro" id="IPR036890">
    <property type="entry name" value="HATPase_C_sf"/>
</dbReference>
<keyword evidence="4" id="KW-0808">Transferase</keyword>
<dbReference type="PANTHER" id="PTHR43065">
    <property type="entry name" value="SENSOR HISTIDINE KINASE"/>
    <property type="match status" value="1"/>
</dbReference>
<evidence type="ECO:0000313" key="12">
    <source>
        <dbReference type="EMBL" id="MFC2967571.1"/>
    </source>
</evidence>
<evidence type="ECO:0000256" key="9">
    <source>
        <dbReference type="SAM" id="Coils"/>
    </source>
</evidence>
<dbReference type="GO" id="GO:0005524">
    <property type="term" value="F:ATP binding"/>
    <property type="evidence" value="ECO:0007669"/>
    <property type="project" value="UniProtKB-KW"/>
</dbReference>
<dbReference type="PROSITE" id="PS50109">
    <property type="entry name" value="HIS_KIN"/>
    <property type="match status" value="1"/>
</dbReference>
<dbReference type="EC" id="2.7.13.3" evidence="2"/>
<dbReference type="InterPro" id="IPR004358">
    <property type="entry name" value="Sig_transdc_His_kin-like_C"/>
</dbReference>
<dbReference type="InterPro" id="IPR036097">
    <property type="entry name" value="HisK_dim/P_sf"/>
</dbReference>
<evidence type="ECO:0000313" key="13">
    <source>
        <dbReference type="Proteomes" id="UP001595443"/>
    </source>
</evidence>
<name>A0ABV7AF74_9RHOB</name>
<dbReference type="Gene3D" id="1.10.287.130">
    <property type="match status" value="1"/>
</dbReference>
<dbReference type="Gene3D" id="3.30.565.10">
    <property type="entry name" value="Histidine kinase-like ATPase, C-terminal domain"/>
    <property type="match status" value="1"/>
</dbReference>
<sequence length="604" mass="64499">MAHRRQTSRALILTLYLVLVAGLSGAIGWVALGDGLNRLTERARADLSLASDRLTGQLARFRQLGALLADHPTLKPLVLTGRGDRAAAERLLLAAADRSGSDDILLLGPDGRVLARAHDHPGAPVSYADAGYFRRALQGATGFHHGLEGSPPRRIFTYAVPVFPHGGPAAGAVVLRVDAERVEANWRGAAQTVYFTDALGVVFVSNRDELLYGRGAPAAPSRAARDLTYPAGLTTGLPAHDSWSVGGHELWWLAGGRYLPRLALHLTRPLPVVEMQGNILIDAGPALRMAGLQAAVAAALCLIFGAVLFAVTERRRALALQLETEARAKAELEDRVAARTRELSDAVTRLREEVIERQEAEAALKKAQQDLIQAGKLSALGQMSAGISHELNQPLMAIRSFAENGAAFIDRGRPEAAAANLGRISDLARRMGRIIKNLRAFARQEVEAIADVDLGAVIAAVLEMIEARIRRDGVSLHYAPPDGPVWVRGGEVRLQQVVLNLVSNALDAMQAAPTRRLELTLEPAGDRVRLRVRDSGPGIADPERIFDPFYSTKEVGASEGMGLGLSISYGIVNSFGGSISGCNRPEGGAEFTIELAASTESEAA</sequence>
<evidence type="ECO:0000256" key="8">
    <source>
        <dbReference type="ARBA" id="ARBA00023012"/>
    </source>
</evidence>
<keyword evidence="6" id="KW-0418">Kinase</keyword>
<feature type="transmembrane region" description="Helical" evidence="10">
    <location>
        <begin position="290"/>
        <end position="311"/>
    </location>
</feature>
<evidence type="ECO:0000256" key="4">
    <source>
        <dbReference type="ARBA" id="ARBA00022679"/>
    </source>
</evidence>
<evidence type="ECO:0000256" key="1">
    <source>
        <dbReference type="ARBA" id="ARBA00000085"/>
    </source>
</evidence>
<protein>
    <recommendedName>
        <fullName evidence="2">histidine kinase</fullName>
        <ecNumber evidence="2">2.7.13.3</ecNumber>
    </recommendedName>
</protein>
<dbReference type="Pfam" id="PF00512">
    <property type="entry name" value="HisKA"/>
    <property type="match status" value="1"/>
</dbReference>
<dbReference type="Proteomes" id="UP001595443">
    <property type="component" value="Unassembled WGS sequence"/>
</dbReference>
<keyword evidence="10" id="KW-0812">Transmembrane</keyword>
<dbReference type="PANTHER" id="PTHR43065:SF46">
    <property type="entry name" value="C4-DICARBOXYLATE TRANSPORT SENSOR PROTEIN DCTB"/>
    <property type="match status" value="1"/>
</dbReference>
<dbReference type="SUPFAM" id="SSF55874">
    <property type="entry name" value="ATPase domain of HSP90 chaperone/DNA topoisomerase II/histidine kinase"/>
    <property type="match status" value="1"/>
</dbReference>
<dbReference type="PIRSF" id="PIRSF036431">
    <property type="entry name" value="STHK_DctB"/>
    <property type="match status" value="1"/>
</dbReference>
<dbReference type="RefSeq" id="WP_377832222.1">
    <property type="nucleotide sequence ID" value="NZ_JBHRSK010000004.1"/>
</dbReference>
<keyword evidence="8" id="KW-0902">Two-component regulatory system</keyword>
<dbReference type="SMART" id="SM00388">
    <property type="entry name" value="HisKA"/>
    <property type="match status" value="1"/>
</dbReference>
<evidence type="ECO:0000256" key="7">
    <source>
        <dbReference type="ARBA" id="ARBA00022840"/>
    </source>
</evidence>
<keyword evidence="3" id="KW-0597">Phosphoprotein</keyword>
<dbReference type="PRINTS" id="PR00344">
    <property type="entry name" value="BCTRLSENSOR"/>
</dbReference>
<dbReference type="Pfam" id="PF02518">
    <property type="entry name" value="HATPase_c"/>
    <property type="match status" value="1"/>
</dbReference>
<feature type="domain" description="Histidine kinase" evidence="11">
    <location>
        <begin position="386"/>
        <end position="599"/>
    </location>
</feature>
<organism evidence="12 13">
    <name type="scientific">Acidimangrovimonas pyrenivorans</name>
    <dbReference type="NCBI Taxonomy" id="2030798"/>
    <lineage>
        <taxon>Bacteria</taxon>
        <taxon>Pseudomonadati</taxon>
        <taxon>Pseudomonadota</taxon>
        <taxon>Alphaproteobacteria</taxon>
        <taxon>Rhodobacterales</taxon>
        <taxon>Paracoccaceae</taxon>
        <taxon>Acidimangrovimonas</taxon>
    </lineage>
</organism>
<feature type="coiled-coil region" evidence="9">
    <location>
        <begin position="315"/>
        <end position="377"/>
    </location>
</feature>
<dbReference type="SMART" id="SM00387">
    <property type="entry name" value="HATPase_c"/>
    <property type="match status" value="1"/>
</dbReference>
<dbReference type="Gene3D" id="3.30.450.20">
    <property type="entry name" value="PAS domain"/>
    <property type="match status" value="2"/>
</dbReference>
<reference evidence="13" key="1">
    <citation type="journal article" date="2019" name="Int. J. Syst. Evol. Microbiol.">
        <title>The Global Catalogue of Microorganisms (GCM) 10K type strain sequencing project: providing services to taxonomists for standard genome sequencing and annotation.</title>
        <authorList>
            <consortium name="The Broad Institute Genomics Platform"/>
            <consortium name="The Broad Institute Genome Sequencing Center for Infectious Disease"/>
            <person name="Wu L."/>
            <person name="Ma J."/>
        </authorList>
    </citation>
    <scope>NUCLEOTIDE SEQUENCE [LARGE SCALE GENOMIC DNA]</scope>
    <source>
        <strain evidence="13">KCTC 62192</strain>
    </source>
</reference>
<evidence type="ECO:0000259" key="11">
    <source>
        <dbReference type="PROSITE" id="PS50109"/>
    </source>
</evidence>